<name>A0A1X7HSX8_9BACL</name>
<dbReference type="PANTHER" id="PTHR30572">
    <property type="entry name" value="MEMBRANE COMPONENT OF TRANSPORTER-RELATED"/>
    <property type="match status" value="1"/>
</dbReference>
<evidence type="ECO:0000256" key="5">
    <source>
        <dbReference type="ARBA" id="ARBA00023136"/>
    </source>
</evidence>
<organism evidence="9 10">
    <name type="scientific">Paenibacillus uliginis N3/975</name>
    <dbReference type="NCBI Taxonomy" id="1313296"/>
    <lineage>
        <taxon>Bacteria</taxon>
        <taxon>Bacillati</taxon>
        <taxon>Bacillota</taxon>
        <taxon>Bacilli</taxon>
        <taxon>Bacillales</taxon>
        <taxon>Paenibacillaceae</taxon>
        <taxon>Paenibacillus</taxon>
    </lineage>
</organism>
<dbReference type="RefSeq" id="WP_208916330.1">
    <property type="nucleotide sequence ID" value="NZ_LT840184.1"/>
</dbReference>
<evidence type="ECO:0000256" key="6">
    <source>
        <dbReference type="ARBA" id="ARBA00038076"/>
    </source>
</evidence>
<comment type="subcellular location">
    <subcellularLocation>
        <location evidence="1">Cell membrane</location>
        <topology evidence="1">Multi-pass membrane protein</topology>
    </subcellularLocation>
</comment>
<evidence type="ECO:0000313" key="9">
    <source>
        <dbReference type="EMBL" id="SMF92198.1"/>
    </source>
</evidence>
<evidence type="ECO:0000313" key="10">
    <source>
        <dbReference type="Proteomes" id="UP000192940"/>
    </source>
</evidence>
<comment type="similarity">
    <text evidence="6">Belongs to the ABC-4 integral membrane protein family.</text>
</comment>
<feature type="transmembrane region" description="Helical" evidence="7">
    <location>
        <begin position="692"/>
        <end position="713"/>
    </location>
</feature>
<keyword evidence="4 7" id="KW-1133">Transmembrane helix</keyword>
<dbReference type="InterPro" id="IPR003838">
    <property type="entry name" value="ABC3_permease_C"/>
</dbReference>
<evidence type="ECO:0000256" key="1">
    <source>
        <dbReference type="ARBA" id="ARBA00004651"/>
    </source>
</evidence>
<protein>
    <submittedName>
        <fullName evidence="9">Putative ABC transport system permease protein</fullName>
    </submittedName>
</protein>
<feature type="transmembrane region" description="Helical" evidence="7">
    <location>
        <begin position="733"/>
        <end position="754"/>
    </location>
</feature>
<dbReference type="AlphaFoldDB" id="A0A1X7HSX8"/>
<feature type="transmembrane region" description="Helical" evidence="7">
    <location>
        <begin position="348"/>
        <end position="368"/>
    </location>
</feature>
<evidence type="ECO:0000256" key="7">
    <source>
        <dbReference type="SAM" id="Phobius"/>
    </source>
</evidence>
<dbReference type="GO" id="GO:0022857">
    <property type="term" value="F:transmembrane transporter activity"/>
    <property type="evidence" value="ECO:0007669"/>
    <property type="project" value="TreeGrafter"/>
</dbReference>
<dbReference type="GO" id="GO:0005886">
    <property type="term" value="C:plasma membrane"/>
    <property type="evidence" value="ECO:0007669"/>
    <property type="project" value="UniProtKB-SubCell"/>
</dbReference>
<evidence type="ECO:0000259" key="8">
    <source>
        <dbReference type="Pfam" id="PF02687"/>
    </source>
</evidence>
<dbReference type="EMBL" id="LT840184">
    <property type="protein sequence ID" value="SMF92198.1"/>
    <property type="molecule type" value="Genomic_DNA"/>
</dbReference>
<proteinExistence type="inferred from homology"/>
<keyword evidence="2" id="KW-1003">Cell membrane</keyword>
<feature type="domain" description="ABC3 transporter permease C-terminal" evidence="8">
    <location>
        <begin position="647"/>
        <end position="762"/>
    </location>
</feature>
<dbReference type="Pfam" id="PF02687">
    <property type="entry name" value="FtsX"/>
    <property type="match status" value="2"/>
</dbReference>
<feature type="transmembrane region" description="Helical" evidence="7">
    <location>
        <begin position="320"/>
        <end position="342"/>
    </location>
</feature>
<feature type="transmembrane region" description="Helical" evidence="7">
    <location>
        <begin position="422"/>
        <end position="443"/>
    </location>
</feature>
<dbReference type="PANTHER" id="PTHR30572:SF4">
    <property type="entry name" value="ABC TRANSPORTER PERMEASE YTRF"/>
    <property type="match status" value="1"/>
</dbReference>
<reference evidence="10" key="1">
    <citation type="submission" date="2017-04" db="EMBL/GenBank/DDBJ databases">
        <authorList>
            <person name="Varghese N."/>
            <person name="Submissions S."/>
        </authorList>
    </citation>
    <scope>NUCLEOTIDE SEQUENCE [LARGE SCALE GENOMIC DNA]</scope>
    <source>
        <strain evidence="10">N3/975</strain>
    </source>
</reference>
<feature type="transmembrane region" description="Helical" evidence="7">
    <location>
        <begin position="636"/>
        <end position="664"/>
    </location>
</feature>
<keyword evidence="5 7" id="KW-0472">Membrane</keyword>
<accession>A0A1X7HSX8</accession>
<dbReference type="InterPro" id="IPR050250">
    <property type="entry name" value="Macrolide_Exporter_MacB"/>
</dbReference>
<sequence>MKIVNLALANIKKGKGAAISLFILIFIAALLLNVGMTVISKMNTFYDDKVEELHDAHVSIIMNSSEYKPSYEDFLKNYSGVRETETEQIILMNTAKFRYGDSDLSLGAAILNADASRRFSPLKLIEKLDSINNQDMYVPYSFKTSGGYKLGDNFTINYQDKDYSYRIAGFFEATMMGTNNNGMMKFLLPDTSYHQLSDKLGKTVDGILMSASLTDSTQSAELLNDYNKQFSHPHWGADIVMMKSVNTMTVNIVAMILVAFAAVIVLVSLIVIKFRVTNSIDDGMVNIGVLKAVGYTSWQIIASMALQFMLIALSAGVIGVLISYTAMPVFGGIISSLAGLQWSQSFDIAINLVSILAVVVLVLTVALLSSSRIRKLHPVAALRGGIMTHSFKKNLFPLEKGKGGLHFVLACKTMIKNSKQNIMIAMIIAAITFASIFSIVLYYNVAVDKTAFIHLVGSETSNVVIQSNHDVDGDKLLADIEQMDGVTKTALLEFTTATMDGQSVYMSISDDYSKLNNNVVYKGRNPQYDNEIAVSGALAKLLHKSIGDTVKVEMNDVSRQFLITGLSQSLNYMGKITSVTLPGVQHLIPDYTGTIINVYLKDVGNADFIRDFKAKYGTLIKDITDVDEMLASQSSVYISAVLSVMVTILAITVLVVALILYLVIKTMILKRKREFGILKATGYTTLQLMTQIVLSFVPVVIVGVIIGGVLGSLCTNSVLTLLLSGAGIYNVQFIVNIPLIVMLCVGLIVLAYLISMLVARRIKRITAYGLITE</sequence>
<evidence type="ECO:0000256" key="4">
    <source>
        <dbReference type="ARBA" id="ARBA00022989"/>
    </source>
</evidence>
<dbReference type="STRING" id="1313296.SAMN05661091_5716"/>
<gene>
    <name evidence="9" type="ORF">SAMN05661091_5716</name>
</gene>
<evidence type="ECO:0000256" key="2">
    <source>
        <dbReference type="ARBA" id="ARBA00022475"/>
    </source>
</evidence>
<evidence type="ECO:0000256" key="3">
    <source>
        <dbReference type="ARBA" id="ARBA00022692"/>
    </source>
</evidence>
<feature type="transmembrane region" description="Helical" evidence="7">
    <location>
        <begin position="17"/>
        <end position="39"/>
    </location>
</feature>
<feature type="transmembrane region" description="Helical" evidence="7">
    <location>
        <begin position="250"/>
        <end position="272"/>
    </location>
</feature>
<keyword evidence="3 7" id="KW-0812">Transmembrane</keyword>
<keyword evidence="10" id="KW-1185">Reference proteome</keyword>
<dbReference type="Proteomes" id="UP000192940">
    <property type="component" value="Chromosome I"/>
</dbReference>
<feature type="domain" description="ABC3 transporter permease C-terminal" evidence="8">
    <location>
        <begin position="259"/>
        <end position="378"/>
    </location>
</feature>